<dbReference type="OrthoDB" id="3035629at2759"/>
<name>A0A8H5BPN3_9AGAR</name>
<dbReference type="AlphaFoldDB" id="A0A8H5BPN3"/>
<gene>
    <name evidence="1" type="ORF">D9619_003943</name>
</gene>
<proteinExistence type="predicted"/>
<comment type="caution">
    <text evidence="1">The sequence shown here is derived from an EMBL/GenBank/DDBJ whole genome shotgun (WGS) entry which is preliminary data.</text>
</comment>
<sequence length="142" mass="15848">MQQQQRTHSAVLVSLPFDLERMIFELAAREQHSMDGGIMHILLVCHRVKEWIEGIIYESLILDAPLLTTRLLLRTLASKTGRHEFFARTVKRVYLSPIVSAEEAAFVLSMCTGAKEIVSWAPEIGRGSKKTLPDIAAGLFGA</sequence>
<dbReference type="EMBL" id="JAACJJ010000014">
    <property type="protein sequence ID" value="KAF5326731.1"/>
    <property type="molecule type" value="Genomic_DNA"/>
</dbReference>
<reference evidence="1 2" key="1">
    <citation type="journal article" date="2020" name="ISME J.">
        <title>Uncovering the hidden diversity of litter-decomposition mechanisms in mushroom-forming fungi.</title>
        <authorList>
            <person name="Floudas D."/>
            <person name="Bentzer J."/>
            <person name="Ahren D."/>
            <person name="Johansson T."/>
            <person name="Persson P."/>
            <person name="Tunlid A."/>
        </authorList>
    </citation>
    <scope>NUCLEOTIDE SEQUENCE [LARGE SCALE GENOMIC DNA]</scope>
    <source>
        <strain evidence="1 2">CBS 101986</strain>
    </source>
</reference>
<accession>A0A8H5BPN3</accession>
<evidence type="ECO:0000313" key="1">
    <source>
        <dbReference type="EMBL" id="KAF5326731.1"/>
    </source>
</evidence>
<dbReference type="Proteomes" id="UP000567179">
    <property type="component" value="Unassembled WGS sequence"/>
</dbReference>
<protein>
    <submittedName>
        <fullName evidence="1">Uncharacterized protein</fullName>
    </submittedName>
</protein>
<evidence type="ECO:0000313" key="2">
    <source>
        <dbReference type="Proteomes" id="UP000567179"/>
    </source>
</evidence>
<keyword evidence="2" id="KW-1185">Reference proteome</keyword>
<organism evidence="1 2">
    <name type="scientific">Psilocybe cf. subviscida</name>
    <dbReference type="NCBI Taxonomy" id="2480587"/>
    <lineage>
        <taxon>Eukaryota</taxon>
        <taxon>Fungi</taxon>
        <taxon>Dikarya</taxon>
        <taxon>Basidiomycota</taxon>
        <taxon>Agaricomycotina</taxon>
        <taxon>Agaricomycetes</taxon>
        <taxon>Agaricomycetidae</taxon>
        <taxon>Agaricales</taxon>
        <taxon>Agaricineae</taxon>
        <taxon>Strophariaceae</taxon>
        <taxon>Psilocybe</taxon>
    </lineage>
</organism>